<dbReference type="Pfam" id="PF00746">
    <property type="entry name" value="Gram_pos_anchor"/>
    <property type="match status" value="1"/>
</dbReference>
<dbReference type="InterPro" id="IPR019931">
    <property type="entry name" value="LPXTG_anchor"/>
</dbReference>
<evidence type="ECO:0000259" key="6">
    <source>
        <dbReference type="PROSITE" id="PS50847"/>
    </source>
</evidence>
<feature type="compositionally biased region" description="Basic and acidic residues" evidence="5">
    <location>
        <begin position="66"/>
        <end position="77"/>
    </location>
</feature>
<dbReference type="EMBL" id="JBCLSH010000063">
    <property type="protein sequence ID" value="MEY8444545.1"/>
    <property type="molecule type" value="Genomic_DNA"/>
</dbReference>
<evidence type="ECO:0000256" key="1">
    <source>
        <dbReference type="ARBA" id="ARBA00022512"/>
    </source>
</evidence>
<dbReference type="NCBIfam" id="TIGR01167">
    <property type="entry name" value="LPXTG_anchor"/>
    <property type="match status" value="1"/>
</dbReference>
<keyword evidence="3" id="KW-0732">Signal</keyword>
<evidence type="ECO:0000256" key="2">
    <source>
        <dbReference type="ARBA" id="ARBA00022525"/>
    </source>
</evidence>
<feature type="region of interest" description="Disordered" evidence="5">
    <location>
        <begin position="1"/>
        <end position="41"/>
    </location>
</feature>
<evidence type="ECO:0000313" key="7">
    <source>
        <dbReference type="EMBL" id="MEY8444545.1"/>
    </source>
</evidence>
<evidence type="ECO:0000256" key="3">
    <source>
        <dbReference type="ARBA" id="ARBA00022729"/>
    </source>
</evidence>
<evidence type="ECO:0000313" key="8">
    <source>
        <dbReference type="Proteomes" id="UP001565283"/>
    </source>
</evidence>
<feature type="non-terminal residue" evidence="7">
    <location>
        <position position="1"/>
    </location>
</feature>
<feature type="domain" description="Gram-positive cocci surface proteins LPxTG" evidence="6">
    <location>
        <begin position="187"/>
        <end position="221"/>
    </location>
</feature>
<feature type="region of interest" description="Disordered" evidence="5">
    <location>
        <begin position="64"/>
        <end position="122"/>
    </location>
</feature>
<dbReference type="PROSITE" id="PS50847">
    <property type="entry name" value="GRAM_POS_ANCHORING"/>
    <property type="match status" value="1"/>
</dbReference>
<dbReference type="InterPro" id="IPR059115">
    <property type="entry name" value="Rib"/>
</dbReference>
<evidence type="ECO:0000256" key="5">
    <source>
        <dbReference type="SAM" id="MobiDB-lite"/>
    </source>
</evidence>
<keyword evidence="2" id="KW-0964">Secreted</keyword>
<dbReference type="NCBIfam" id="TIGR02331">
    <property type="entry name" value="rib_alpha"/>
    <property type="match status" value="2"/>
</dbReference>
<keyword evidence="4" id="KW-0572">Peptidoglycan-anchor</keyword>
<accession>A0ABV4D9G5</accession>
<dbReference type="Pfam" id="PF08428">
    <property type="entry name" value="Rib"/>
    <property type="match status" value="2"/>
</dbReference>
<proteinExistence type="predicted"/>
<name>A0ABV4D9G5_9LACT</name>
<keyword evidence="8" id="KW-1185">Reference proteome</keyword>
<dbReference type="InterPro" id="IPR012706">
    <property type="entry name" value="Rib_alpha_Esp_rpt"/>
</dbReference>
<gene>
    <name evidence="7" type="ORF">AALA52_09960</name>
</gene>
<comment type="caution">
    <text evidence="7">The sequence shown here is derived from an EMBL/GenBank/DDBJ whole genome shotgun (WGS) entry which is preliminary data.</text>
</comment>
<reference evidence="7 8" key="1">
    <citation type="submission" date="2024-03" db="EMBL/GenBank/DDBJ databases">
        <title>Mouse gut bacterial collection (mGBC) of GemPharmatech.</title>
        <authorList>
            <person name="He Y."/>
            <person name="Dong L."/>
            <person name="Wu D."/>
            <person name="Gao X."/>
            <person name="Lin Z."/>
        </authorList>
    </citation>
    <scope>NUCLEOTIDE SEQUENCE [LARGE SCALE GENOMIC DNA]</scope>
    <source>
        <strain evidence="7 8">61-15</strain>
    </source>
</reference>
<keyword evidence="1" id="KW-0134">Cell wall</keyword>
<protein>
    <submittedName>
        <fullName evidence="7">Rib/alpha-like domain-containing protein</fullName>
    </submittedName>
</protein>
<evidence type="ECO:0000256" key="4">
    <source>
        <dbReference type="ARBA" id="ARBA00023088"/>
    </source>
</evidence>
<dbReference type="RefSeq" id="WP_369948903.1">
    <property type="nucleotide sequence ID" value="NZ_JBCLSH010000063.1"/>
</dbReference>
<sequence length="221" mass="23054">VNTGLNETPKAEDGISNKGDLPEGTTYEWKTPVDTTTPGEKDAVVVVKYPDGSSEEVPVKVVVTDGRTDADKNEPKGQDVNTGLNETPKAEDGISNKGDLPEGTKYEWKTPIDTSTPGEKEGVVVITYPDGSSEEVRVKVVVADKRTDTVDVVPTGKDKGGSPESTKLDVKAVAENKVASDNTAHALPATGENDSAALAGLGAALLGGLGLAATRRKKEEI</sequence>
<dbReference type="Proteomes" id="UP001565283">
    <property type="component" value="Unassembled WGS sequence"/>
</dbReference>
<organism evidence="7 8">
    <name type="scientific">Lactococcus ileimucosae</name>
    <dbReference type="NCBI Taxonomy" id="2941329"/>
    <lineage>
        <taxon>Bacteria</taxon>
        <taxon>Bacillati</taxon>
        <taxon>Bacillota</taxon>
        <taxon>Bacilli</taxon>
        <taxon>Lactobacillales</taxon>
        <taxon>Streptococcaceae</taxon>
        <taxon>Lactococcus</taxon>
    </lineage>
</organism>
<feature type="compositionally biased region" description="Basic and acidic residues" evidence="5">
    <location>
        <begin position="88"/>
        <end position="110"/>
    </location>
</feature>